<dbReference type="GO" id="GO:0004521">
    <property type="term" value="F:RNA endonuclease activity"/>
    <property type="evidence" value="ECO:0007669"/>
    <property type="project" value="InterPro"/>
</dbReference>
<evidence type="ECO:0000256" key="1">
    <source>
        <dbReference type="ARBA" id="ARBA00022722"/>
    </source>
</evidence>
<dbReference type="EMBL" id="RFFH01000010">
    <property type="protein sequence ID" value="RMI30379.1"/>
    <property type="molecule type" value="Genomic_DNA"/>
</dbReference>
<keyword evidence="1" id="KW-0540">Nuclease</keyword>
<dbReference type="Pfam" id="PF00545">
    <property type="entry name" value="Ribonuclease"/>
    <property type="match status" value="1"/>
</dbReference>
<keyword evidence="3" id="KW-0732">Signal</keyword>
<protein>
    <submittedName>
        <fullName evidence="4">Ribonuclease</fullName>
    </submittedName>
</protein>
<dbReference type="InterPro" id="IPR016191">
    <property type="entry name" value="Ribonuclease/ribotoxin"/>
</dbReference>
<dbReference type="AlphaFoldDB" id="A0A3M2KXY9"/>
<evidence type="ECO:0000256" key="2">
    <source>
        <dbReference type="ARBA" id="ARBA00022801"/>
    </source>
</evidence>
<evidence type="ECO:0000256" key="3">
    <source>
        <dbReference type="SAM" id="SignalP"/>
    </source>
</evidence>
<feature type="signal peptide" evidence="3">
    <location>
        <begin position="1"/>
        <end position="32"/>
    </location>
</feature>
<dbReference type="GO" id="GO:0016787">
    <property type="term" value="F:hydrolase activity"/>
    <property type="evidence" value="ECO:0007669"/>
    <property type="project" value="UniProtKB-KW"/>
</dbReference>
<keyword evidence="5" id="KW-1185">Reference proteome</keyword>
<dbReference type="GO" id="GO:0003723">
    <property type="term" value="F:RNA binding"/>
    <property type="evidence" value="ECO:0007669"/>
    <property type="project" value="InterPro"/>
</dbReference>
<dbReference type="SUPFAM" id="SSF53933">
    <property type="entry name" value="Microbial ribonucleases"/>
    <property type="match status" value="1"/>
</dbReference>
<name>A0A3M2KXY9_9NOCA</name>
<keyword evidence="2" id="KW-0378">Hydrolase</keyword>
<dbReference type="Gene3D" id="3.10.450.30">
    <property type="entry name" value="Microbial ribonucleases"/>
    <property type="match status" value="1"/>
</dbReference>
<comment type="caution">
    <text evidence="4">The sequence shown here is derived from an EMBL/GenBank/DDBJ whole genome shotgun (WGS) entry which is preliminary data.</text>
</comment>
<dbReference type="InterPro" id="IPR000026">
    <property type="entry name" value="N1-like"/>
</dbReference>
<dbReference type="OrthoDB" id="5326845at2"/>
<reference evidence="4 5" key="1">
    <citation type="submission" date="2018-10" db="EMBL/GenBank/DDBJ databases">
        <title>Isolation from cow dung.</title>
        <authorList>
            <person name="Ling L."/>
        </authorList>
    </citation>
    <scope>NUCLEOTIDE SEQUENCE [LARGE SCALE GENOMIC DNA]</scope>
    <source>
        <strain evidence="4 5">NEAU-LL90</strain>
    </source>
</reference>
<dbReference type="RefSeq" id="WP_122190047.1">
    <property type="nucleotide sequence ID" value="NZ_RFFH01000010.1"/>
</dbReference>
<accession>A0A3M2KXY9</accession>
<proteinExistence type="predicted"/>
<feature type="chain" id="PRO_5018007797" evidence="3">
    <location>
        <begin position="33"/>
        <end position="135"/>
    </location>
</feature>
<gene>
    <name evidence="4" type="ORF">EBN03_22325</name>
</gene>
<organism evidence="4 5">
    <name type="scientific">Nocardia stercoris</name>
    <dbReference type="NCBI Taxonomy" id="2483361"/>
    <lineage>
        <taxon>Bacteria</taxon>
        <taxon>Bacillati</taxon>
        <taxon>Actinomycetota</taxon>
        <taxon>Actinomycetes</taxon>
        <taxon>Mycobacteriales</taxon>
        <taxon>Nocardiaceae</taxon>
        <taxon>Nocardia</taxon>
    </lineage>
</organism>
<dbReference type="Proteomes" id="UP000279275">
    <property type="component" value="Unassembled WGS sequence"/>
</dbReference>
<evidence type="ECO:0000313" key="5">
    <source>
        <dbReference type="Proteomes" id="UP000279275"/>
    </source>
</evidence>
<sequence>MTHVMNRAATFSVAVLCASVVLTGVAAGPAGADPAACGDTSGYTLEPLSALPPEAATTVGEIEQGGPYPYRQDDTVFSNRQGVLPACATGYYHEFTVVTPGAPTRGTRRIVTGGAGEFFYTGDHYNTFVTVDITR</sequence>
<evidence type="ECO:0000313" key="4">
    <source>
        <dbReference type="EMBL" id="RMI30379.1"/>
    </source>
</evidence>